<dbReference type="PANTHER" id="PTHR44196">
    <property type="entry name" value="DEHYDROGENASE/REDUCTASE SDR FAMILY MEMBER 7B"/>
    <property type="match status" value="1"/>
</dbReference>
<dbReference type="Gene3D" id="3.40.50.720">
    <property type="entry name" value="NAD(P)-binding Rossmann-like Domain"/>
    <property type="match status" value="1"/>
</dbReference>
<dbReference type="SUPFAM" id="SSF51735">
    <property type="entry name" value="NAD(P)-binding Rossmann-fold domains"/>
    <property type="match status" value="1"/>
</dbReference>
<dbReference type="AlphaFoldDB" id="D5RAY5"/>
<evidence type="ECO:0000313" key="4">
    <source>
        <dbReference type="Proteomes" id="UP000003643"/>
    </source>
</evidence>
<sequence>MIFIFSKNIFYFFYISKIYCIIYKRNEINIKRKGRLMKIFIVGGSSGIGLSLAKRYASLGNEVAICGTNEEKLKKIEECNKNIKIYKVDVRNKEELKSAIDDFSKGNLDLIINSAGIYTNNRTTKLTDKEAYAMIDINLTGVLNTFEAVRDVMFKNNRGHIAIISSAAGLLDYPKASVYARTKMTIMGVCETYRSFFRNYNINITTIVPGYIATDKLKSLSEEDITKKPTVLSEEESTNIIIKAIEEKKEKIIYPLSMKILISVIRKLPKKLLTYILMKQANWGKK</sequence>
<dbReference type="PRINTS" id="PR00081">
    <property type="entry name" value="GDHRDH"/>
</dbReference>
<dbReference type="GO" id="GO:0004316">
    <property type="term" value="F:3-oxoacyl-[acyl-carrier-protein] reductase (NADPH) activity"/>
    <property type="evidence" value="ECO:0007669"/>
    <property type="project" value="UniProtKB-EC"/>
</dbReference>
<dbReference type="EC" id="1.1.1.100" evidence="3"/>
<comment type="caution">
    <text evidence="3">The sequence shown here is derived from an EMBL/GenBank/DDBJ whole genome shotgun (WGS) entry which is preliminary data.</text>
</comment>
<dbReference type="InterPro" id="IPR002347">
    <property type="entry name" value="SDR_fam"/>
</dbReference>
<evidence type="ECO:0000256" key="2">
    <source>
        <dbReference type="ARBA" id="ARBA00023002"/>
    </source>
</evidence>
<reference evidence="3 4" key="1">
    <citation type="submission" date="2010-04" db="EMBL/GenBank/DDBJ databases">
        <authorList>
            <person name="Qin X."/>
            <person name="Bachman B."/>
            <person name="Battles P."/>
            <person name="Bell A."/>
            <person name="Bess C."/>
            <person name="Bickham C."/>
            <person name="Chaboub L."/>
            <person name="Chen D."/>
            <person name="Coyle M."/>
            <person name="Deiros D.R."/>
            <person name="Dinh H."/>
            <person name="Forbes L."/>
            <person name="Fowler G."/>
            <person name="Francisco L."/>
            <person name="Fu Q."/>
            <person name="Gubbala S."/>
            <person name="Hale W."/>
            <person name="Han Y."/>
            <person name="Hemphill L."/>
            <person name="Highlander S.K."/>
            <person name="Hirani K."/>
            <person name="Hogues M."/>
            <person name="Jackson L."/>
            <person name="Jakkamsetti A."/>
            <person name="Javaid M."/>
            <person name="Jiang H."/>
            <person name="Korchina V."/>
            <person name="Kovar C."/>
            <person name="Lara F."/>
            <person name="Lee S."/>
            <person name="Mata R."/>
            <person name="Mathew T."/>
            <person name="Moen C."/>
            <person name="Morales K."/>
            <person name="Munidasa M."/>
            <person name="Nazareth L."/>
            <person name="Ngo R."/>
            <person name="Nguyen L."/>
            <person name="Okwuonu G."/>
            <person name="Ongeri F."/>
            <person name="Patil S."/>
            <person name="Petrosino J."/>
            <person name="Pham C."/>
            <person name="Pham P."/>
            <person name="Pu L.-L."/>
            <person name="Puazo M."/>
            <person name="Raj R."/>
            <person name="Reid J."/>
            <person name="Rouhana J."/>
            <person name="Saada N."/>
            <person name="Shang Y."/>
            <person name="Simmons D."/>
            <person name="Thornton R."/>
            <person name="Warren J."/>
            <person name="Weissenberger G."/>
            <person name="Zhang J."/>
            <person name="Zhang L."/>
            <person name="Zhou C."/>
            <person name="Zhu D."/>
            <person name="Muzny D."/>
            <person name="Worley K."/>
            <person name="Gibbs R."/>
        </authorList>
    </citation>
    <scope>NUCLEOTIDE SEQUENCE [LARGE SCALE GENOMIC DNA]</scope>
    <source>
        <strain evidence="4">ATCC 23726 / VPI 4351</strain>
    </source>
</reference>
<dbReference type="Pfam" id="PF00106">
    <property type="entry name" value="adh_short"/>
    <property type="match status" value="1"/>
</dbReference>
<evidence type="ECO:0000313" key="3">
    <source>
        <dbReference type="EMBL" id="EFG95998.1"/>
    </source>
</evidence>
<dbReference type="CDD" id="cd05233">
    <property type="entry name" value="SDR_c"/>
    <property type="match status" value="1"/>
</dbReference>
<dbReference type="EMBL" id="ADVK01000013">
    <property type="protein sequence ID" value="EFG95998.1"/>
    <property type="molecule type" value="Genomic_DNA"/>
</dbReference>
<evidence type="ECO:0000256" key="1">
    <source>
        <dbReference type="ARBA" id="ARBA00006484"/>
    </source>
</evidence>
<name>D5RAY5_FUSN2</name>
<gene>
    <name evidence="3" type="ORF">HMPREF0397_0370</name>
</gene>
<organism evidence="3 4">
    <name type="scientific">Fusobacterium nucleatum subsp. nucleatum (strain ATCC 23726 / VPI 4351)</name>
    <dbReference type="NCBI Taxonomy" id="525283"/>
    <lineage>
        <taxon>Bacteria</taxon>
        <taxon>Fusobacteriati</taxon>
        <taxon>Fusobacteriota</taxon>
        <taxon>Fusobacteriia</taxon>
        <taxon>Fusobacteriales</taxon>
        <taxon>Fusobacteriaceae</taxon>
        <taxon>Fusobacterium</taxon>
    </lineage>
</organism>
<keyword evidence="2 3" id="KW-0560">Oxidoreductase</keyword>
<dbReference type="InterPro" id="IPR036291">
    <property type="entry name" value="NAD(P)-bd_dom_sf"/>
</dbReference>
<proteinExistence type="inferred from homology"/>
<protein>
    <submittedName>
        <fullName evidence="3">Oxidoreductase, short chain dehydrogenase/reductase family protein</fullName>
        <ecNumber evidence="3">1.1.1.100</ecNumber>
    </submittedName>
</protein>
<dbReference type="PANTHER" id="PTHR44196:SF1">
    <property type="entry name" value="DEHYDROGENASE_REDUCTASE SDR FAMILY MEMBER 7B"/>
    <property type="match status" value="1"/>
</dbReference>
<accession>D5RAY5</accession>
<comment type="similarity">
    <text evidence="1">Belongs to the short-chain dehydrogenases/reductases (SDR) family.</text>
</comment>
<dbReference type="Proteomes" id="UP000003643">
    <property type="component" value="Unassembled WGS sequence"/>
</dbReference>
<dbReference type="GO" id="GO:0016020">
    <property type="term" value="C:membrane"/>
    <property type="evidence" value="ECO:0007669"/>
    <property type="project" value="TreeGrafter"/>
</dbReference>